<proteinExistence type="predicted"/>
<name>A0A1A9QEQ7_9MOLU</name>
<dbReference type="Proteomes" id="UP000077623">
    <property type="component" value="Unassembled WGS sequence"/>
</dbReference>
<dbReference type="AlphaFoldDB" id="A0A1A9QEQ7"/>
<sequence length="229" mass="25784">MNTKSLLSASLGVSTIGGVATGTYFLWPDSKSESIKASEPLSANNNGNIESKLQENQYEILDSGASEWAQIVSSYKTVVSKRQNLKFVDFDGSEPSDTTTQPRKTAANILSEKCQEILKTNKDEDYEKAEKWCIKPQSVFDRLKKLSSNPLVTTEDDKSQDLKWEEKLNKHKEANENQIESLKVSGFDAKQKEEKIKAIKVECAKLNAKKTYEEDYEVALEKSKLWCAI</sequence>
<keyword evidence="1" id="KW-0472">Membrane</keyword>
<dbReference type="EMBL" id="LWUJ01000010">
    <property type="protein sequence ID" value="OAL10436.1"/>
    <property type="molecule type" value="Genomic_DNA"/>
</dbReference>
<keyword evidence="3" id="KW-1185">Reference proteome</keyword>
<organism evidence="2 3">
    <name type="scientific">Candidatus Mycoplasma haematobovis</name>
    <dbReference type="NCBI Taxonomy" id="432608"/>
    <lineage>
        <taxon>Bacteria</taxon>
        <taxon>Bacillati</taxon>
        <taxon>Mycoplasmatota</taxon>
        <taxon>Mollicutes</taxon>
        <taxon>Mycoplasmataceae</taxon>
        <taxon>Mycoplasma</taxon>
    </lineage>
</organism>
<evidence type="ECO:0000313" key="3">
    <source>
        <dbReference type="Proteomes" id="UP000077623"/>
    </source>
</evidence>
<dbReference type="RefSeq" id="WP_187149669.1">
    <property type="nucleotide sequence ID" value="NZ_LWUJ01000010.1"/>
</dbReference>
<evidence type="ECO:0000313" key="2">
    <source>
        <dbReference type="EMBL" id="OAL10436.1"/>
    </source>
</evidence>
<evidence type="ECO:0000256" key="1">
    <source>
        <dbReference type="SAM" id="Phobius"/>
    </source>
</evidence>
<reference evidence="3" key="1">
    <citation type="submission" date="2016-04" db="EMBL/GenBank/DDBJ databases">
        <authorList>
            <person name="Quiroz-Castaneda R.E."/>
            <person name="Martinez-Ocampo F."/>
        </authorList>
    </citation>
    <scope>NUCLEOTIDE SEQUENCE [LARGE SCALE GENOMIC DNA]</scope>
    <source>
        <strain evidence="3">INIFAP01</strain>
    </source>
</reference>
<protein>
    <submittedName>
        <fullName evidence="2">Uncharacterized protein</fullName>
    </submittedName>
</protein>
<keyword evidence="1" id="KW-0812">Transmembrane</keyword>
<feature type="transmembrane region" description="Helical" evidence="1">
    <location>
        <begin position="6"/>
        <end position="27"/>
    </location>
</feature>
<comment type="caution">
    <text evidence="2">The sequence shown here is derived from an EMBL/GenBank/DDBJ whole genome shotgun (WGS) entry which is preliminary data.</text>
</comment>
<keyword evidence="1" id="KW-1133">Transmembrane helix</keyword>
<dbReference type="STRING" id="432608.A6V39_00030"/>
<accession>A0A1A9QEQ7</accession>
<gene>
    <name evidence="2" type="ORF">A6V39_00030</name>
</gene>